<dbReference type="EMBL" id="CP013212">
    <property type="protein sequence ID" value="ALP70213.1"/>
    <property type="molecule type" value="Genomic_DNA"/>
</dbReference>
<name>A0A654MFM7_9FLAO</name>
<gene>
    <name evidence="1" type="ORF">ASU30_151</name>
</gene>
<organism evidence="1 2">
    <name type="scientific">Candidatus Karelsulcia muelleri</name>
    <dbReference type="NCBI Taxonomy" id="336810"/>
    <lineage>
        <taxon>Bacteria</taxon>
        <taxon>Pseudomonadati</taxon>
        <taxon>Bacteroidota</taxon>
        <taxon>Flavobacteriia</taxon>
        <taxon>Flavobacteriales</taxon>
        <taxon>Candidatus Karelsulcia</taxon>
    </lineage>
</organism>
<dbReference type="AlphaFoldDB" id="A0A654MFM7"/>
<sequence>MNFKLKNIKNISNFLLKQVNVKKLSTREITYFNNEYKKLIKKIK</sequence>
<reference evidence="2" key="1">
    <citation type="submission" date="2015-11" db="EMBL/GenBank/DDBJ databases">
        <title>Complete genome sequences of the obligate symbionts Candidatus Sulcia muelleri and Candidatus Nasuia deltocephalinicola from the pestiferous leafhopper, Macrosteles quadripunctulatus (Hemiptera: Cicadellidae).</title>
        <authorList>
            <person name="Bennett G.M."/>
            <person name="Abba S."/>
            <person name="Kube M."/>
            <person name="Marzachi C."/>
        </authorList>
    </citation>
    <scope>NUCLEOTIDE SEQUENCE [LARGE SCALE GENOMIC DNA]</scope>
    <source>
        <strain evidence="2">PUNC</strain>
    </source>
</reference>
<dbReference type="Proteomes" id="UP000055698">
    <property type="component" value="Chromosome"/>
</dbReference>
<proteinExistence type="predicted"/>
<reference evidence="1 2" key="2">
    <citation type="journal article" date="2016" name="Genome Announc.">
        <title>Complete Genome Sequences of the Obligate Symbionts 'Candidatus Sulcia muelleri' and 'Ca. Nasuia deltocephalinicola' from the Pestiferous Leafhopper Macrosteles quadripunctulatus (Hemiptera: Cicadellidae).</title>
        <authorList>
            <person name="Bennett G.M."/>
            <person name="Abba S."/>
            <person name="Kube M."/>
            <person name="Marzachi C."/>
        </authorList>
    </citation>
    <scope>NUCLEOTIDE SEQUENCE [LARGE SCALE GENOMIC DNA]</scope>
    <source>
        <strain evidence="1 2">PUNC</strain>
    </source>
</reference>
<protein>
    <submittedName>
        <fullName evidence="1">DNA mismatch repair protein MutL</fullName>
    </submittedName>
</protein>
<evidence type="ECO:0000313" key="2">
    <source>
        <dbReference type="Proteomes" id="UP000055698"/>
    </source>
</evidence>
<accession>A0A654MFM7</accession>
<evidence type="ECO:0000313" key="1">
    <source>
        <dbReference type="EMBL" id="ALP70213.1"/>
    </source>
</evidence>